<dbReference type="GO" id="GO:0005737">
    <property type="term" value="C:cytoplasm"/>
    <property type="evidence" value="ECO:0007669"/>
    <property type="project" value="UniProtKB-ARBA"/>
</dbReference>
<dbReference type="PANTHER" id="PTHR23137">
    <property type="entry name" value="VESICLE TRANSPORT PROTEIN-RELATED"/>
    <property type="match status" value="1"/>
</dbReference>
<keyword evidence="4 8" id="KW-0653">Protein transport</keyword>
<keyword evidence="10" id="KW-1185">Reference proteome</keyword>
<feature type="transmembrane region" description="Helical" evidence="8">
    <location>
        <begin position="65"/>
        <end position="86"/>
    </location>
</feature>
<evidence type="ECO:0000313" key="9">
    <source>
        <dbReference type="EMBL" id="KAG2486547.1"/>
    </source>
</evidence>
<protein>
    <recommendedName>
        <fullName evidence="8">Vesicle transport protein</fullName>
    </recommendedName>
</protein>
<comment type="function">
    <text evidence="8">May be involved in fusion of retrograde transport vesicles derived from an endocytic compartment with the Golgi complex.</text>
</comment>
<dbReference type="InterPro" id="IPR011691">
    <property type="entry name" value="Vesicle_transpt_SFT2"/>
</dbReference>
<gene>
    <name evidence="9" type="ORF">HYH03_014848</name>
</gene>
<evidence type="ECO:0000256" key="4">
    <source>
        <dbReference type="ARBA" id="ARBA00022927"/>
    </source>
</evidence>
<evidence type="ECO:0000256" key="2">
    <source>
        <dbReference type="ARBA" id="ARBA00022448"/>
    </source>
</evidence>
<dbReference type="Pfam" id="PF04178">
    <property type="entry name" value="Got1"/>
    <property type="match status" value="1"/>
</dbReference>
<evidence type="ECO:0000313" key="10">
    <source>
        <dbReference type="Proteomes" id="UP000612055"/>
    </source>
</evidence>
<evidence type="ECO:0000256" key="5">
    <source>
        <dbReference type="ARBA" id="ARBA00022989"/>
    </source>
</evidence>
<organism evidence="9 10">
    <name type="scientific">Edaphochlamys debaryana</name>
    <dbReference type="NCBI Taxonomy" id="47281"/>
    <lineage>
        <taxon>Eukaryota</taxon>
        <taxon>Viridiplantae</taxon>
        <taxon>Chlorophyta</taxon>
        <taxon>core chlorophytes</taxon>
        <taxon>Chlorophyceae</taxon>
        <taxon>CS clade</taxon>
        <taxon>Chlamydomonadales</taxon>
        <taxon>Chlamydomonadales incertae sedis</taxon>
        <taxon>Edaphochlamys</taxon>
    </lineage>
</organism>
<feature type="transmembrane region" description="Helical" evidence="8">
    <location>
        <begin position="98"/>
        <end position="119"/>
    </location>
</feature>
<keyword evidence="3 8" id="KW-0812">Transmembrane</keyword>
<accession>A0A835XND9</accession>
<comment type="similarity">
    <text evidence="7 8">Belongs to the SFT2 family.</text>
</comment>
<dbReference type="GO" id="GO:0016020">
    <property type="term" value="C:membrane"/>
    <property type="evidence" value="ECO:0007669"/>
    <property type="project" value="UniProtKB-SubCell"/>
</dbReference>
<feature type="transmembrane region" description="Helical" evidence="8">
    <location>
        <begin position="35"/>
        <end position="59"/>
    </location>
</feature>
<dbReference type="Proteomes" id="UP000612055">
    <property type="component" value="Unassembled WGS sequence"/>
</dbReference>
<comment type="subcellular location">
    <subcellularLocation>
        <location evidence="1 8">Membrane</location>
        <topology evidence="1 8">Multi-pass membrane protein</topology>
    </subcellularLocation>
</comment>
<dbReference type="PANTHER" id="PTHR23137:SF6">
    <property type="entry name" value="VESICLE TRANSPORT PROTEIN"/>
    <property type="match status" value="1"/>
</dbReference>
<evidence type="ECO:0000256" key="6">
    <source>
        <dbReference type="ARBA" id="ARBA00023136"/>
    </source>
</evidence>
<name>A0A835XND9_9CHLO</name>
<evidence type="ECO:0000256" key="1">
    <source>
        <dbReference type="ARBA" id="ARBA00004141"/>
    </source>
</evidence>
<evidence type="ECO:0000256" key="7">
    <source>
        <dbReference type="ARBA" id="ARBA00025800"/>
    </source>
</evidence>
<dbReference type="AlphaFoldDB" id="A0A835XND9"/>
<dbReference type="EMBL" id="JAEHOE010000111">
    <property type="protein sequence ID" value="KAG2486547.1"/>
    <property type="molecule type" value="Genomic_DNA"/>
</dbReference>
<dbReference type="OrthoDB" id="73614at2759"/>
<dbReference type="GO" id="GO:0012505">
    <property type="term" value="C:endomembrane system"/>
    <property type="evidence" value="ECO:0007669"/>
    <property type="project" value="UniProtKB-ARBA"/>
</dbReference>
<dbReference type="InterPro" id="IPR007305">
    <property type="entry name" value="Vesicle_transpt_Got1/SFT2"/>
</dbReference>
<evidence type="ECO:0000256" key="3">
    <source>
        <dbReference type="ARBA" id="ARBA00022692"/>
    </source>
</evidence>
<proteinExistence type="inferred from homology"/>
<comment type="caution">
    <text evidence="9">The sequence shown here is derived from an EMBL/GenBank/DDBJ whole genome shotgun (WGS) entry which is preliminary data.</text>
</comment>
<evidence type="ECO:0000256" key="8">
    <source>
        <dbReference type="RuleBase" id="RU363111"/>
    </source>
</evidence>
<dbReference type="GO" id="GO:0016192">
    <property type="term" value="P:vesicle-mediated transport"/>
    <property type="evidence" value="ECO:0007669"/>
    <property type="project" value="InterPro"/>
</dbReference>
<dbReference type="GO" id="GO:0015031">
    <property type="term" value="P:protein transport"/>
    <property type="evidence" value="ECO:0007669"/>
    <property type="project" value="UniProtKB-KW"/>
</dbReference>
<keyword evidence="5 8" id="KW-1133">Transmembrane helix</keyword>
<feature type="transmembrane region" description="Helical" evidence="8">
    <location>
        <begin position="125"/>
        <end position="143"/>
    </location>
</feature>
<reference evidence="9" key="1">
    <citation type="journal article" date="2020" name="bioRxiv">
        <title>Comparative genomics of Chlamydomonas.</title>
        <authorList>
            <person name="Craig R.J."/>
            <person name="Hasan A.R."/>
            <person name="Ness R.W."/>
            <person name="Keightley P.D."/>
        </authorList>
    </citation>
    <scope>NUCLEOTIDE SEQUENCE</scope>
    <source>
        <strain evidence="9">CCAP 11/70</strain>
    </source>
</reference>
<keyword evidence="2 8" id="KW-0813">Transport</keyword>
<sequence>MLDKLKTMAGLQEQEEKGLIGQAEEYCSMTLKQRLIAFGCTFGVGCFFTLLSIPMLWMVRITQFAVFYSLGSVLSVLSTMFLMGPVKQCQRMMEEQRILATIVYVASIAGTLAVAFTTGNAGLCLIMLVIQLLALVWYCVTWIPGGQAALKALIFRS</sequence>
<keyword evidence="6 8" id="KW-0472">Membrane</keyword>